<dbReference type="Pfam" id="PF00528">
    <property type="entry name" value="BPD_transp_1"/>
    <property type="match status" value="1"/>
</dbReference>
<evidence type="ECO:0000313" key="9">
    <source>
        <dbReference type="EMBL" id="MBI0105716.1"/>
    </source>
</evidence>
<keyword evidence="6 7" id="KW-0472">Membrane</keyword>
<evidence type="ECO:0000256" key="2">
    <source>
        <dbReference type="ARBA" id="ARBA00022448"/>
    </source>
</evidence>
<keyword evidence="5 7" id="KW-1133">Transmembrane helix</keyword>
<keyword evidence="2 7" id="KW-0813">Transport</keyword>
<organism evidence="9 10">
    <name type="scientific">Bifidobacterium polysaccharolyticum</name>
    <dbReference type="NCBI Taxonomy" id="2750967"/>
    <lineage>
        <taxon>Bacteria</taxon>
        <taxon>Bacillati</taxon>
        <taxon>Actinomycetota</taxon>
        <taxon>Actinomycetes</taxon>
        <taxon>Bifidobacteriales</taxon>
        <taxon>Bifidobacteriaceae</taxon>
        <taxon>Bifidobacterium</taxon>
    </lineage>
</organism>
<evidence type="ECO:0000256" key="7">
    <source>
        <dbReference type="RuleBase" id="RU363032"/>
    </source>
</evidence>
<gene>
    <name evidence="9" type="ORF">H3T91_04305</name>
</gene>
<feature type="transmembrane region" description="Helical" evidence="7">
    <location>
        <begin position="202"/>
        <end position="224"/>
    </location>
</feature>
<feature type="transmembrane region" description="Helical" evidence="7">
    <location>
        <begin position="259"/>
        <end position="283"/>
    </location>
</feature>
<evidence type="ECO:0000256" key="5">
    <source>
        <dbReference type="ARBA" id="ARBA00022989"/>
    </source>
</evidence>
<sequence>MAVVTHSYLFASTGRNGKRHGRDSILGRVGTITVLIVTAAITIFPFLVCLLTSFAPIKDVNSWPPKFIPSSFTLSNYSELFQRVPVGRQFLNSLIFASAVTLSSLILDALAAYALSRLDFRGRNTLLFVLIASMMVPYQALLIPLYKMMAATGIIEASSMIAMILPRLADVAGIFLLRQFFVSLPRDLDNAARIDGAGEFRVFWSIILPNAKQGLFTLALFNFMNNWNDLLWPLIMTNKTKDRTLIAGLSMLNGSVGGAVPYGVMMAGSVIAVIPLVIIFAFVQRQFVEGIAMTGMKG</sequence>
<dbReference type="PROSITE" id="PS50928">
    <property type="entry name" value="ABC_TM1"/>
    <property type="match status" value="1"/>
</dbReference>
<protein>
    <submittedName>
        <fullName evidence="9">Carbohydrate ABC transporter permease</fullName>
    </submittedName>
</protein>
<comment type="similarity">
    <text evidence="7">Belongs to the binding-protein-dependent transport system permease family.</text>
</comment>
<dbReference type="InterPro" id="IPR000515">
    <property type="entry name" value="MetI-like"/>
</dbReference>
<reference evidence="9 10" key="1">
    <citation type="submission" date="2020-07" db="EMBL/GenBank/DDBJ databases">
        <title>Isolated bacteria genomes of Apis mellifera.</title>
        <authorList>
            <person name="Wu J."/>
            <person name="Zheng H."/>
        </authorList>
    </citation>
    <scope>NUCLEOTIDE SEQUENCE [LARGE SCALE GENOMIC DNA]</scope>
    <source>
        <strain evidence="9 10">B14448H7</strain>
    </source>
</reference>
<evidence type="ECO:0000313" key="10">
    <source>
        <dbReference type="Proteomes" id="UP000766153"/>
    </source>
</evidence>
<dbReference type="Proteomes" id="UP000766153">
    <property type="component" value="Unassembled WGS sequence"/>
</dbReference>
<dbReference type="InterPro" id="IPR035906">
    <property type="entry name" value="MetI-like_sf"/>
</dbReference>
<dbReference type="PANTHER" id="PTHR43744:SF12">
    <property type="entry name" value="ABC TRANSPORTER PERMEASE PROTEIN MG189-RELATED"/>
    <property type="match status" value="1"/>
</dbReference>
<dbReference type="EMBL" id="JACFRB010000001">
    <property type="protein sequence ID" value="MBI0105716.1"/>
    <property type="molecule type" value="Genomic_DNA"/>
</dbReference>
<dbReference type="CDD" id="cd06261">
    <property type="entry name" value="TM_PBP2"/>
    <property type="match status" value="1"/>
</dbReference>
<evidence type="ECO:0000256" key="3">
    <source>
        <dbReference type="ARBA" id="ARBA00022475"/>
    </source>
</evidence>
<evidence type="ECO:0000256" key="4">
    <source>
        <dbReference type="ARBA" id="ARBA00022692"/>
    </source>
</evidence>
<feature type="transmembrane region" description="Helical" evidence="7">
    <location>
        <begin position="126"/>
        <end position="146"/>
    </location>
</feature>
<comment type="subcellular location">
    <subcellularLocation>
        <location evidence="1 7">Cell membrane</location>
        <topology evidence="1 7">Multi-pass membrane protein</topology>
    </subcellularLocation>
</comment>
<keyword evidence="10" id="KW-1185">Reference proteome</keyword>
<dbReference type="PANTHER" id="PTHR43744">
    <property type="entry name" value="ABC TRANSPORTER PERMEASE PROTEIN MG189-RELATED-RELATED"/>
    <property type="match status" value="1"/>
</dbReference>
<dbReference type="SUPFAM" id="SSF161098">
    <property type="entry name" value="MetI-like"/>
    <property type="match status" value="1"/>
</dbReference>
<dbReference type="RefSeq" id="WP_198208230.1">
    <property type="nucleotide sequence ID" value="NZ_JACFRB010000001.1"/>
</dbReference>
<proteinExistence type="inferred from homology"/>
<comment type="caution">
    <text evidence="9">The sequence shown here is derived from an EMBL/GenBank/DDBJ whole genome shotgun (WGS) entry which is preliminary data.</text>
</comment>
<dbReference type="Gene3D" id="1.10.3720.10">
    <property type="entry name" value="MetI-like"/>
    <property type="match status" value="1"/>
</dbReference>
<evidence type="ECO:0000256" key="6">
    <source>
        <dbReference type="ARBA" id="ARBA00023136"/>
    </source>
</evidence>
<name>A0ABS0QVS6_9BIFI</name>
<feature type="transmembrane region" description="Helical" evidence="7">
    <location>
        <begin position="25"/>
        <end position="55"/>
    </location>
</feature>
<keyword evidence="4 7" id="KW-0812">Transmembrane</keyword>
<feature type="domain" description="ABC transmembrane type-1" evidence="8">
    <location>
        <begin position="90"/>
        <end position="283"/>
    </location>
</feature>
<feature type="transmembrane region" description="Helical" evidence="7">
    <location>
        <begin position="90"/>
        <end position="114"/>
    </location>
</feature>
<evidence type="ECO:0000259" key="8">
    <source>
        <dbReference type="PROSITE" id="PS50928"/>
    </source>
</evidence>
<feature type="transmembrane region" description="Helical" evidence="7">
    <location>
        <begin position="158"/>
        <end position="181"/>
    </location>
</feature>
<evidence type="ECO:0000256" key="1">
    <source>
        <dbReference type="ARBA" id="ARBA00004651"/>
    </source>
</evidence>
<accession>A0ABS0QVS6</accession>
<keyword evidence="3" id="KW-1003">Cell membrane</keyword>